<reference evidence="2" key="2">
    <citation type="submission" date="2020-09" db="EMBL/GenBank/DDBJ databases">
        <authorList>
            <person name="Sun Q."/>
            <person name="Zhou Y."/>
        </authorList>
    </citation>
    <scope>NUCLEOTIDE SEQUENCE</scope>
    <source>
        <strain evidence="2">CGMCC 1.15152</strain>
    </source>
</reference>
<feature type="signal peptide" evidence="1">
    <location>
        <begin position="1"/>
        <end position="22"/>
    </location>
</feature>
<keyword evidence="3" id="KW-1185">Reference proteome</keyword>
<name>A0A916YAG9_9MICO</name>
<keyword evidence="1" id="KW-0732">Signal</keyword>
<sequence length="428" mass="44490">MNVRKKWVVAAATVATASLALAGCAGGSGGGDEDGTSMEMWHNSTTGDGKEYWDEVAAAFEEETGVSVKMTSIQNEDMDGKLQTATNSGDMPDLFMARGGGKLADIVAAGVVKDITGLIDDETNEAYGETPFAPFTVDDAIYGMPVAVLPQGMFYSEDLFADAGISEPPTTFDELGDAISALKDTDVEPIALGAKAAWPAAHWYYAFALRACSEETIQDIASTLDFSSGCWLSAAEDLEEFAATEPFNKGFLTTDAQEGAGSSAGLVANHQAAMELMGGWNAGVIGSLTPDGEPLADLGWFPLPATSGGEGAPTAMMGGVDGYACSVDSPDACEEFLNFIAQAEWQEKYADAFDAIPASLDAQGAVEDPVLTEMMAAYNDAEYIVLWLDTLLGQNVGNALNTAVVDMLAGGGTPESLVETATNAAARG</sequence>
<dbReference type="SUPFAM" id="SSF53850">
    <property type="entry name" value="Periplasmic binding protein-like II"/>
    <property type="match status" value="1"/>
</dbReference>
<comment type="caution">
    <text evidence="2">The sequence shown here is derived from an EMBL/GenBank/DDBJ whole genome shotgun (WGS) entry which is preliminary data.</text>
</comment>
<dbReference type="PANTHER" id="PTHR43649:SF14">
    <property type="entry name" value="BLR3389 PROTEIN"/>
    <property type="match status" value="1"/>
</dbReference>
<evidence type="ECO:0000313" key="2">
    <source>
        <dbReference type="EMBL" id="GGD35650.1"/>
    </source>
</evidence>
<protein>
    <submittedName>
        <fullName evidence="2">Sugar ABC transporter substrate-binding protein</fullName>
    </submittedName>
</protein>
<dbReference type="PROSITE" id="PS51257">
    <property type="entry name" value="PROKAR_LIPOPROTEIN"/>
    <property type="match status" value="1"/>
</dbReference>
<dbReference type="Gene3D" id="3.40.190.10">
    <property type="entry name" value="Periplasmic binding protein-like II"/>
    <property type="match status" value="2"/>
</dbReference>
<reference evidence="2" key="1">
    <citation type="journal article" date="2014" name="Int. J. Syst. Evol. Microbiol.">
        <title>Complete genome sequence of Corynebacterium casei LMG S-19264T (=DSM 44701T), isolated from a smear-ripened cheese.</title>
        <authorList>
            <consortium name="US DOE Joint Genome Institute (JGI-PGF)"/>
            <person name="Walter F."/>
            <person name="Albersmeier A."/>
            <person name="Kalinowski J."/>
            <person name="Ruckert C."/>
        </authorList>
    </citation>
    <scope>NUCLEOTIDE SEQUENCE</scope>
    <source>
        <strain evidence="2">CGMCC 1.15152</strain>
    </source>
</reference>
<dbReference type="AlphaFoldDB" id="A0A916YAG9"/>
<proteinExistence type="predicted"/>
<accession>A0A916YAG9</accession>
<evidence type="ECO:0000313" key="3">
    <source>
        <dbReference type="Proteomes" id="UP000633205"/>
    </source>
</evidence>
<dbReference type="PANTHER" id="PTHR43649">
    <property type="entry name" value="ARABINOSE-BINDING PROTEIN-RELATED"/>
    <property type="match status" value="1"/>
</dbReference>
<dbReference type="InterPro" id="IPR050490">
    <property type="entry name" value="Bact_solute-bd_prot1"/>
</dbReference>
<dbReference type="RefSeq" id="WP_188711688.1">
    <property type="nucleotide sequence ID" value="NZ_BMHO01000001.1"/>
</dbReference>
<feature type="chain" id="PRO_5039433088" evidence="1">
    <location>
        <begin position="23"/>
        <end position="428"/>
    </location>
</feature>
<evidence type="ECO:0000256" key="1">
    <source>
        <dbReference type="SAM" id="SignalP"/>
    </source>
</evidence>
<dbReference type="InterPro" id="IPR006059">
    <property type="entry name" value="SBP"/>
</dbReference>
<gene>
    <name evidence="2" type="ORF">GCM10010915_15310</name>
</gene>
<dbReference type="EMBL" id="BMHO01000001">
    <property type="protein sequence ID" value="GGD35650.1"/>
    <property type="molecule type" value="Genomic_DNA"/>
</dbReference>
<dbReference type="Pfam" id="PF01547">
    <property type="entry name" value="SBP_bac_1"/>
    <property type="match status" value="1"/>
</dbReference>
<dbReference type="Proteomes" id="UP000633205">
    <property type="component" value="Unassembled WGS sequence"/>
</dbReference>
<organism evidence="2 3">
    <name type="scientific">Microbacterium faecale</name>
    <dbReference type="NCBI Taxonomy" id="1804630"/>
    <lineage>
        <taxon>Bacteria</taxon>
        <taxon>Bacillati</taxon>
        <taxon>Actinomycetota</taxon>
        <taxon>Actinomycetes</taxon>
        <taxon>Micrococcales</taxon>
        <taxon>Microbacteriaceae</taxon>
        <taxon>Microbacterium</taxon>
    </lineage>
</organism>